<dbReference type="InterPro" id="IPR008767">
    <property type="entry name" value="Phage_SPP1_head-tail_adaptor"/>
</dbReference>
<reference evidence="1 2" key="1">
    <citation type="journal article" date="2014" name="Int. J. Syst. Evol. Microbiol.">
        <title>Phylogenomics and the dynamic genome evolution of the genus Streptococcus.</title>
        <authorList>
            <consortium name="The Broad Institute Genome Sequencing Platform"/>
            <person name="Richards V.P."/>
            <person name="Palmer S.R."/>
            <person name="Pavinski Bitar P.D."/>
            <person name="Qin X."/>
            <person name="Weinstock G.M."/>
            <person name="Highlander S.K."/>
            <person name="Town C.D."/>
            <person name="Burne R.A."/>
            <person name="Stanhope M.J."/>
        </authorList>
    </citation>
    <scope>NUCLEOTIDE SEQUENCE [LARGE SCALE GENOMIC DNA]</scope>
    <source>
        <strain evidence="1 2">2285-97</strain>
    </source>
</reference>
<dbReference type="STRING" id="764291.STRUR_0832"/>
<evidence type="ECO:0000313" key="1">
    <source>
        <dbReference type="EMBL" id="EHJ57618.1"/>
    </source>
</evidence>
<dbReference type="EMBL" id="AEUZ02000001">
    <property type="protein sequence ID" value="EHJ57618.1"/>
    <property type="molecule type" value="Genomic_DNA"/>
</dbReference>
<name>G5KEJ7_9STRE</name>
<accession>G5KEJ7</accession>
<comment type="caution">
    <text evidence="1">The sequence shown here is derived from an EMBL/GenBank/DDBJ whole genome shotgun (WGS) entry which is preliminary data.</text>
</comment>
<sequence length="117" mass="13464">MTKRYSPTDFRLKADFGSYESSTNPYTGISMPSFLKQFTLHYKPHTRTLNQEYLAISAGEIETRVIVIRHNVKVIEGQVVDLNGTLYDIIKISPNENFGFNKYDFLTLKRSKKVGHS</sequence>
<dbReference type="AlphaFoldDB" id="G5KEJ7"/>
<evidence type="ECO:0000313" key="2">
    <source>
        <dbReference type="Proteomes" id="UP000005388"/>
    </source>
</evidence>
<keyword evidence="2" id="KW-1185">Reference proteome</keyword>
<gene>
    <name evidence="1" type="ORF">STRUR_0832</name>
</gene>
<organism evidence="1 2">
    <name type="scientific">Streptococcus urinalis 2285-97</name>
    <dbReference type="NCBI Taxonomy" id="764291"/>
    <lineage>
        <taxon>Bacteria</taxon>
        <taxon>Bacillati</taxon>
        <taxon>Bacillota</taxon>
        <taxon>Bacilli</taxon>
        <taxon>Lactobacillales</taxon>
        <taxon>Streptococcaceae</taxon>
        <taxon>Streptococcus</taxon>
    </lineage>
</organism>
<dbReference type="eggNOG" id="ENOG50331SU">
    <property type="taxonomic scope" value="Bacteria"/>
</dbReference>
<proteinExistence type="predicted"/>
<protein>
    <submittedName>
        <fullName evidence="1">Phage head-tail adaptor</fullName>
    </submittedName>
</protein>
<dbReference type="Pfam" id="PF05521">
    <property type="entry name" value="Phage_HCP"/>
    <property type="match status" value="1"/>
</dbReference>
<dbReference type="RefSeq" id="WP_006740318.1">
    <property type="nucleotide sequence ID" value="NZ_AEUZ02000001.1"/>
</dbReference>
<dbReference type="NCBIfam" id="TIGR01563">
    <property type="entry name" value="gp16_SPP1"/>
    <property type="match status" value="1"/>
</dbReference>
<dbReference type="Proteomes" id="UP000005388">
    <property type="component" value="Unassembled WGS sequence"/>
</dbReference>